<reference evidence="7 8" key="1">
    <citation type="submission" date="2021-03" db="EMBL/GenBank/DDBJ databases">
        <title>Genomic Encyclopedia of Type Strains, Phase IV (KMG-IV): sequencing the most valuable type-strain genomes for metagenomic binning, comparative biology and taxonomic classification.</title>
        <authorList>
            <person name="Goeker M."/>
        </authorList>
    </citation>
    <scope>NUCLEOTIDE SEQUENCE [LARGE SCALE GENOMIC DNA]</scope>
    <source>
        <strain evidence="7 8">DSM 14349</strain>
    </source>
</reference>
<feature type="transmembrane region" description="Helical" evidence="6">
    <location>
        <begin position="33"/>
        <end position="53"/>
    </location>
</feature>
<dbReference type="PANTHER" id="PTHR33931">
    <property type="entry name" value="HOLIN-LIKE PROTEIN CIDA-RELATED"/>
    <property type="match status" value="1"/>
</dbReference>
<feature type="transmembrane region" description="Helical" evidence="6">
    <location>
        <begin position="93"/>
        <end position="114"/>
    </location>
</feature>
<keyword evidence="5 6" id="KW-0472">Membrane</keyword>
<sequence>MRTIKSMLLSIAQVGLLFLLSMGMNVVANALHLPIPGTILGIMILFILLKTEVVKLSWIELGGNWLLAELLLFFIPSAVGVMKYIPILENQGLRILVVVIISTFAVMLTSGLTATRITKRKERGLS</sequence>
<dbReference type="NCBIfam" id="NF002460">
    <property type="entry name" value="PRK01658.1"/>
    <property type="match status" value="1"/>
</dbReference>
<evidence type="ECO:0000256" key="3">
    <source>
        <dbReference type="ARBA" id="ARBA00022692"/>
    </source>
</evidence>
<accession>A0ABS4FSG0</accession>
<evidence type="ECO:0000256" key="2">
    <source>
        <dbReference type="ARBA" id="ARBA00022475"/>
    </source>
</evidence>
<dbReference type="InterPro" id="IPR005538">
    <property type="entry name" value="LrgA/CidA"/>
</dbReference>
<keyword evidence="8" id="KW-1185">Reference proteome</keyword>
<evidence type="ECO:0000256" key="1">
    <source>
        <dbReference type="ARBA" id="ARBA00004651"/>
    </source>
</evidence>
<keyword evidence="3 6" id="KW-0812">Transmembrane</keyword>
<proteinExistence type="predicted"/>
<evidence type="ECO:0000313" key="8">
    <source>
        <dbReference type="Proteomes" id="UP001519272"/>
    </source>
</evidence>
<gene>
    <name evidence="7" type="ORF">J2Z32_002115</name>
</gene>
<dbReference type="Pfam" id="PF03788">
    <property type="entry name" value="LrgA"/>
    <property type="match status" value="1"/>
</dbReference>
<evidence type="ECO:0000313" key="7">
    <source>
        <dbReference type="EMBL" id="MBP1905485.1"/>
    </source>
</evidence>
<dbReference type="Proteomes" id="UP001519272">
    <property type="component" value="Unassembled WGS sequence"/>
</dbReference>
<keyword evidence="4 6" id="KW-1133">Transmembrane helix</keyword>
<feature type="transmembrane region" description="Helical" evidence="6">
    <location>
        <begin position="65"/>
        <end position="87"/>
    </location>
</feature>
<evidence type="ECO:0000256" key="5">
    <source>
        <dbReference type="ARBA" id="ARBA00023136"/>
    </source>
</evidence>
<evidence type="ECO:0000256" key="6">
    <source>
        <dbReference type="SAM" id="Phobius"/>
    </source>
</evidence>
<comment type="subcellular location">
    <subcellularLocation>
        <location evidence="1">Cell membrane</location>
        <topology evidence="1">Multi-pass membrane protein</topology>
    </subcellularLocation>
</comment>
<dbReference type="PANTHER" id="PTHR33931:SF2">
    <property type="entry name" value="HOLIN-LIKE PROTEIN CIDA"/>
    <property type="match status" value="1"/>
</dbReference>
<evidence type="ECO:0000256" key="4">
    <source>
        <dbReference type="ARBA" id="ARBA00022989"/>
    </source>
</evidence>
<protein>
    <submittedName>
        <fullName evidence="7">Holin-like protein</fullName>
    </submittedName>
</protein>
<organism evidence="7 8">
    <name type="scientific">Paenibacillus turicensis</name>
    <dbReference type="NCBI Taxonomy" id="160487"/>
    <lineage>
        <taxon>Bacteria</taxon>
        <taxon>Bacillati</taxon>
        <taxon>Bacillota</taxon>
        <taxon>Bacilli</taxon>
        <taxon>Bacillales</taxon>
        <taxon>Paenibacillaceae</taxon>
        <taxon>Paenibacillus</taxon>
    </lineage>
</organism>
<dbReference type="EMBL" id="JAGGKG010000008">
    <property type="protein sequence ID" value="MBP1905485.1"/>
    <property type="molecule type" value="Genomic_DNA"/>
</dbReference>
<name>A0ABS4FSG0_9BACL</name>
<dbReference type="RefSeq" id="WP_210089096.1">
    <property type="nucleotide sequence ID" value="NZ_JAGGKG010000008.1"/>
</dbReference>
<comment type="caution">
    <text evidence="7">The sequence shown here is derived from an EMBL/GenBank/DDBJ whole genome shotgun (WGS) entry which is preliminary data.</text>
</comment>
<keyword evidence="2" id="KW-1003">Cell membrane</keyword>